<dbReference type="AlphaFoldDB" id="A0A7S3NJP4"/>
<dbReference type="SUPFAM" id="SSF52540">
    <property type="entry name" value="P-loop containing nucleoside triphosphate hydrolases"/>
    <property type="match status" value="1"/>
</dbReference>
<evidence type="ECO:0000313" key="2">
    <source>
        <dbReference type="EMBL" id="CAE0364735.1"/>
    </source>
</evidence>
<dbReference type="InterPro" id="IPR027417">
    <property type="entry name" value="P-loop_NTPase"/>
</dbReference>
<evidence type="ECO:0000256" key="1">
    <source>
        <dbReference type="SAM" id="Coils"/>
    </source>
</evidence>
<gene>
    <name evidence="2" type="ORF">ALAG00032_LOCUS5476</name>
</gene>
<reference evidence="2" key="1">
    <citation type="submission" date="2021-01" db="EMBL/GenBank/DDBJ databases">
        <authorList>
            <person name="Corre E."/>
            <person name="Pelletier E."/>
            <person name="Niang G."/>
            <person name="Scheremetjew M."/>
            <person name="Finn R."/>
            <person name="Kale V."/>
            <person name="Holt S."/>
            <person name="Cochrane G."/>
            <person name="Meng A."/>
            <person name="Brown T."/>
            <person name="Cohen L."/>
        </authorList>
    </citation>
    <scope>NUCLEOTIDE SEQUENCE</scope>
    <source>
        <strain evidence="2">CCMP1510</strain>
    </source>
</reference>
<keyword evidence="1" id="KW-0175">Coiled coil</keyword>
<name>A0A7S3NJP4_9STRA</name>
<dbReference type="EMBL" id="HBIJ01007750">
    <property type="protein sequence ID" value="CAE0364735.1"/>
    <property type="molecule type" value="Transcribed_RNA"/>
</dbReference>
<accession>A0A7S3NJP4</accession>
<dbReference type="Gene3D" id="3.40.50.300">
    <property type="entry name" value="P-loop containing nucleotide triphosphate hydrolases"/>
    <property type="match status" value="1"/>
</dbReference>
<feature type="coiled-coil region" evidence="1">
    <location>
        <begin position="25"/>
        <end position="88"/>
    </location>
</feature>
<organism evidence="2">
    <name type="scientific">Aureoumbra lagunensis</name>
    <dbReference type="NCBI Taxonomy" id="44058"/>
    <lineage>
        <taxon>Eukaryota</taxon>
        <taxon>Sar</taxon>
        <taxon>Stramenopiles</taxon>
        <taxon>Ochrophyta</taxon>
        <taxon>Pelagophyceae</taxon>
        <taxon>Pelagomonadales</taxon>
        <taxon>Aureoumbra</taxon>
    </lineage>
</organism>
<sequence length="425" mass="46676">MSLLASIPLVGRFFGEDDTLSFATMEDAQHLVEKLVSELQAQRAEVDASKATAAQVAEEHRKSLRADVAALEQHKSQLEVALANIEAQIRVKKSLLSALVTVKTKLTFDILVRADDVTTNAIIEAFGNDLVFKAKSQEATDALLKRDAEDDQKLADGIALAVERNVLDAHVQVEPVHTINVTGRSADQVAEIVYTKCMESEENENELTGRIVVIQGLSGCGKGTTVSKLLQRFHAAVAWSNGNVFRSLTLLALEHCKQRNIEFSESILTPENFRMWINCFQFDLFPEGYDISIRGEGVSARVSQIANTILKQPNVAKFIPTVASYSQGEVVSFAQMCMTKMARDGLTVLVEGRAPTLAYIRSPYRFELTMNDPSLLGARRVAQRLLHLALENIQQPPDDTDPYEQDSIPSQAHIDAALSAALAAL</sequence>
<protein>
    <recommendedName>
        <fullName evidence="3">(d)CMP kinase</fullName>
    </recommendedName>
</protein>
<proteinExistence type="predicted"/>
<evidence type="ECO:0008006" key="3">
    <source>
        <dbReference type="Google" id="ProtNLM"/>
    </source>
</evidence>